<gene>
    <name evidence="1" type="ORF">CLA01_22000</name>
</gene>
<name>A0A511YAA1_9FLAO</name>
<accession>A0A511YAA1</accession>
<organism evidence="1 2">
    <name type="scientific">Chryseobacterium lathyri</name>
    <dbReference type="NCBI Taxonomy" id="395933"/>
    <lineage>
        <taxon>Bacteria</taxon>
        <taxon>Pseudomonadati</taxon>
        <taxon>Bacteroidota</taxon>
        <taxon>Flavobacteriia</taxon>
        <taxon>Flavobacteriales</taxon>
        <taxon>Weeksellaceae</taxon>
        <taxon>Chryseobacterium group</taxon>
        <taxon>Chryseobacterium</taxon>
    </lineage>
</organism>
<protein>
    <submittedName>
        <fullName evidence="1">Uncharacterized protein</fullName>
    </submittedName>
</protein>
<reference evidence="1 2" key="1">
    <citation type="submission" date="2019-07" db="EMBL/GenBank/DDBJ databases">
        <title>Whole genome shotgun sequence of Chryseobacterium lathyri NBRC 105250.</title>
        <authorList>
            <person name="Hosoyama A."/>
            <person name="Uohara A."/>
            <person name="Ohji S."/>
            <person name="Ichikawa N."/>
        </authorList>
    </citation>
    <scope>NUCLEOTIDE SEQUENCE [LARGE SCALE GENOMIC DNA]</scope>
    <source>
        <strain evidence="1 2">NBRC 105250</strain>
    </source>
</reference>
<evidence type="ECO:0000313" key="2">
    <source>
        <dbReference type="Proteomes" id="UP000321150"/>
    </source>
</evidence>
<proteinExistence type="predicted"/>
<dbReference type="EMBL" id="BJYI01000006">
    <property type="protein sequence ID" value="GEN72128.1"/>
    <property type="molecule type" value="Genomic_DNA"/>
</dbReference>
<dbReference type="AlphaFoldDB" id="A0A511YAA1"/>
<comment type="caution">
    <text evidence="1">The sequence shown here is derived from an EMBL/GenBank/DDBJ whole genome shotgun (WGS) entry which is preliminary data.</text>
</comment>
<dbReference type="Proteomes" id="UP000321150">
    <property type="component" value="Unassembled WGS sequence"/>
</dbReference>
<sequence>MRIHFSFILLGLLLFINCSKERNFLNKHHITLVANFTDGNEVLTKEAQNFEKNHNIKFQEANKIYEAFRSNNEKSQIKTKDSFNFYPTLIIDEYYVYSFKNFKAGKIAVFGIGVNANTGEPKNFTEEIWLHERNILKK</sequence>
<evidence type="ECO:0000313" key="1">
    <source>
        <dbReference type="EMBL" id="GEN72128.1"/>
    </source>
</evidence>